<dbReference type="PRINTS" id="PR00189">
    <property type="entry name" value="TRNSTHYRETIN"/>
</dbReference>
<dbReference type="InterPro" id="IPR000895">
    <property type="entry name" value="Transthyretin/HIU_hydrolase"/>
</dbReference>
<dbReference type="Proteomes" id="UP000597762">
    <property type="component" value="Unassembled WGS sequence"/>
</dbReference>
<dbReference type="GO" id="GO:0006144">
    <property type="term" value="P:purine nucleobase metabolic process"/>
    <property type="evidence" value="ECO:0007669"/>
    <property type="project" value="TreeGrafter"/>
</dbReference>
<dbReference type="EMBL" id="CAHIKZ030000701">
    <property type="protein sequence ID" value="CAE1234312.1"/>
    <property type="molecule type" value="Genomic_DNA"/>
</dbReference>
<feature type="region of interest" description="Disordered" evidence="1">
    <location>
        <begin position="238"/>
        <end position="259"/>
    </location>
</feature>
<evidence type="ECO:0000313" key="3">
    <source>
        <dbReference type="EMBL" id="CAE1234312.1"/>
    </source>
</evidence>
<dbReference type="OrthoDB" id="10265230at2759"/>
<dbReference type="SUPFAM" id="SSF49472">
    <property type="entry name" value="Transthyretin (synonym: prealbumin)"/>
    <property type="match status" value="1"/>
</dbReference>
<keyword evidence="4" id="KW-1185">Reference proteome</keyword>
<dbReference type="InterPro" id="IPR048325">
    <property type="entry name" value="ZSWIM3_N"/>
</dbReference>
<organism evidence="3 4">
    <name type="scientific">Acanthosepion pharaonis</name>
    <name type="common">Pharaoh cuttlefish</name>
    <name type="synonym">Sepia pharaonis</name>
    <dbReference type="NCBI Taxonomy" id="158019"/>
    <lineage>
        <taxon>Eukaryota</taxon>
        <taxon>Metazoa</taxon>
        <taxon>Spiralia</taxon>
        <taxon>Lophotrochozoa</taxon>
        <taxon>Mollusca</taxon>
        <taxon>Cephalopoda</taxon>
        <taxon>Coleoidea</taxon>
        <taxon>Decapodiformes</taxon>
        <taxon>Sepiida</taxon>
        <taxon>Sepiina</taxon>
        <taxon>Sepiidae</taxon>
        <taxon>Acanthosepion</taxon>
    </lineage>
</organism>
<reference evidence="3" key="1">
    <citation type="submission" date="2021-01" db="EMBL/GenBank/DDBJ databases">
        <authorList>
            <person name="Li R."/>
            <person name="Bekaert M."/>
        </authorList>
    </citation>
    <scope>NUCLEOTIDE SEQUENCE</scope>
    <source>
        <strain evidence="3">Farmed</strain>
    </source>
</reference>
<name>A0A812BKI1_ACAPH</name>
<dbReference type="GO" id="GO:0033971">
    <property type="term" value="F:hydroxyisourate hydrolase activity"/>
    <property type="evidence" value="ECO:0007669"/>
    <property type="project" value="UniProtKB-EC"/>
</dbReference>
<feature type="domain" description="Transthyretin/hydroxyisourate hydrolase" evidence="2">
    <location>
        <begin position="261"/>
        <end position="380"/>
    </location>
</feature>
<dbReference type="PANTHER" id="PTHR10395:SF7">
    <property type="entry name" value="5-HYDROXYISOURATE HYDROLASE"/>
    <property type="match status" value="1"/>
</dbReference>
<dbReference type="SMART" id="SM00095">
    <property type="entry name" value="TR_THY"/>
    <property type="match status" value="1"/>
</dbReference>
<dbReference type="EC" id="3.5.2.17" evidence="3"/>
<dbReference type="Pfam" id="PF21599">
    <property type="entry name" value="ZSWIM3_N"/>
    <property type="match status" value="1"/>
</dbReference>
<comment type="caution">
    <text evidence="3">The sequence shown here is derived from an EMBL/GenBank/DDBJ whole genome shotgun (WGS) entry which is preliminary data.</text>
</comment>
<evidence type="ECO:0000259" key="2">
    <source>
        <dbReference type="SMART" id="SM00095"/>
    </source>
</evidence>
<dbReference type="InterPro" id="IPR023416">
    <property type="entry name" value="Transthyretin/HIU_hydrolase_d"/>
</dbReference>
<sequence length="397" mass="44644">MFSSRRLFLFLTNMATTNEEEANGCIQIQQKDPTETLMAPEPAATEEVVVMIPQQHQQVQHQSSDKSQEEDLLAEAASKTLIEIGANEACRSLLNAGDEFNDFGELSGAIAAVCKLTDAVFTIHDCQTITKANRSRCVKVEPLDEKFKYKYVKYVCKQFGCSRRRNVPGIRPNQKTYKIGCPALIAASVDQAYRLIDIGVKTKNVREYISSVTGKQLTTRDINNLKAKRKKELMTVHNCNNNNTESPPPNKKKKKISKEMEMSSPISSHVFDISKGLPATGLPVLLFLQVEKRAWKLLQKSASGIDGHVTFLSGQKIYKTNVYKLLFDTESYFKITDQTAFYPFIEIVFQVTDPNHNHHIPIQISPHSYSCHRELTQQESDLVLTPSPQTASPSRLS</sequence>
<proteinExistence type="predicted"/>
<accession>A0A812BKI1</accession>
<dbReference type="Pfam" id="PF00576">
    <property type="entry name" value="Transthyretin"/>
    <property type="match status" value="1"/>
</dbReference>
<dbReference type="AlphaFoldDB" id="A0A812BKI1"/>
<evidence type="ECO:0000313" key="4">
    <source>
        <dbReference type="Proteomes" id="UP000597762"/>
    </source>
</evidence>
<gene>
    <name evidence="3" type="ORF">SPHA_19333</name>
</gene>
<protein>
    <submittedName>
        <fullName evidence="3">UraH</fullName>
        <ecNumber evidence="3">3.5.2.17</ecNumber>
    </submittedName>
</protein>
<dbReference type="PANTHER" id="PTHR10395">
    <property type="entry name" value="URICASE AND TRANSTHYRETIN-RELATED"/>
    <property type="match status" value="1"/>
</dbReference>
<dbReference type="Gene3D" id="2.60.40.180">
    <property type="entry name" value="Transthyretin/hydroxyisourate hydrolase domain"/>
    <property type="match status" value="1"/>
</dbReference>
<keyword evidence="3" id="KW-0378">Hydrolase</keyword>
<dbReference type="InterPro" id="IPR036817">
    <property type="entry name" value="Transthyretin/HIU_hydrolase_sf"/>
</dbReference>
<evidence type="ECO:0000256" key="1">
    <source>
        <dbReference type="SAM" id="MobiDB-lite"/>
    </source>
</evidence>